<dbReference type="EMBL" id="BPQP01000008">
    <property type="protein sequence ID" value="GJD93448.1"/>
    <property type="molecule type" value="Genomic_DNA"/>
</dbReference>
<keyword evidence="3" id="KW-1185">Reference proteome</keyword>
<evidence type="ECO:0000256" key="1">
    <source>
        <dbReference type="SAM" id="Phobius"/>
    </source>
</evidence>
<keyword evidence="1" id="KW-0812">Transmembrane</keyword>
<dbReference type="Proteomes" id="UP001055125">
    <property type="component" value="Unassembled WGS sequence"/>
</dbReference>
<feature type="transmembrane region" description="Helical" evidence="1">
    <location>
        <begin position="20"/>
        <end position="39"/>
    </location>
</feature>
<keyword evidence="1" id="KW-1133">Transmembrane helix</keyword>
<comment type="caution">
    <text evidence="2">The sequence shown here is derived from an EMBL/GenBank/DDBJ whole genome shotgun (WGS) entry which is preliminary data.</text>
</comment>
<accession>A0ABQ4RTF6</accession>
<protein>
    <submittedName>
        <fullName evidence="2">Uncharacterized protein</fullName>
    </submittedName>
</protein>
<gene>
    <name evidence="2" type="ORF">OCOJLMKI_0642</name>
</gene>
<keyword evidence="1" id="KW-0472">Membrane</keyword>
<reference evidence="2" key="2">
    <citation type="submission" date="2021-08" db="EMBL/GenBank/DDBJ databases">
        <authorList>
            <person name="Tani A."/>
            <person name="Ola A."/>
            <person name="Ogura Y."/>
            <person name="Katsura K."/>
            <person name="Hayashi T."/>
        </authorList>
    </citation>
    <scope>NUCLEOTIDE SEQUENCE</scope>
    <source>
        <strain evidence="2">DSM 19015</strain>
    </source>
</reference>
<reference evidence="2" key="1">
    <citation type="journal article" date="2021" name="Front. Microbiol.">
        <title>Comprehensive Comparative Genomics and Phenotyping of Methylobacterium Species.</title>
        <authorList>
            <person name="Alessa O."/>
            <person name="Ogura Y."/>
            <person name="Fujitani Y."/>
            <person name="Takami H."/>
            <person name="Hayashi T."/>
            <person name="Sahin N."/>
            <person name="Tani A."/>
        </authorList>
    </citation>
    <scope>NUCLEOTIDE SEQUENCE</scope>
    <source>
        <strain evidence="2">DSM 19015</strain>
    </source>
</reference>
<evidence type="ECO:0000313" key="2">
    <source>
        <dbReference type="EMBL" id="GJD93448.1"/>
    </source>
</evidence>
<name>A0ABQ4RTF6_9HYPH</name>
<proteinExistence type="predicted"/>
<organism evidence="2 3">
    <name type="scientific">Methylobacterium iners</name>
    <dbReference type="NCBI Taxonomy" id="418707"/>
    <lineage>
        <taxon>Bacteria</taxon>
        <taxon>Pseudomonadati</taxon>
        <taxon>Pseudomonadota</taxon>
        <taxon>Alphaproteobacteria</taxon>
        <taxon>Hyphomicrobiales</taxon>
        <taxon>Methylobacteriaceae</taxon>
        <taxon>Methylobacterium</taxon>
    </lineage>
</organism>
<evidence type="ECO:0000313" key="3">
    <source>
        <dbReference type="Proteomes" id="UP001055125"/>
    </source>
</evidence>
<sequence>MTWDYEDVDPDWTKPPERAWSWIVLTAVVMTEFASWLLITPLG</sequence>